<proteinExistence type="predicted"/>
<protein>
    <submittedName>
        <fullName evidence="1">Uncharacterized protein</fullName>
    </submittedName>
</protein>
<comment type="caution">
    <text evidence="1">The sequence shown here is derived from an EMBL/GenBank/DDBJ whole genome shotgun (WGS) entry which is preliminary data.</text>
</comment>
<accession>A0ACC2TZS0</accession>
<dbReference type="Proteomes" id="UP001165960">
    <property type="component" value="Unassembled WGS sequence"/>
</dbReference>
<name>A0ACC2TZS0_9FUNG</name>
<organism evidence="1 2">
    <name type="scientific">Entomophthora muscae</name>
    <dbReference type="NCBI Taxonomy" id="34485"/>
    <lineage>
        <taxon>Eukaryota</taxon>
        <taxon>Fungi</taxon>
        <taxon>Fungi incertae sedis</taxon>
        <taxon>Zoopagomycota</taxon>
        <taxon>Entomophthoromycotina</taxon>
        <taxon>Entomophthoromycetes</taxon>
        <taxon>Entomophthorales</taxon>
        <taxon>Entomophthoraceae</taxon>
        <taxon>Entomophthora</taxon>
    </lineage>
</organism>
<dbReference type="EMBL" id="QTSX02001646">
    <property type="protein sequence ID" value="KAJ9079841.1"/>
    <property type="molecule type" value="Genomic_DNA"/>
</dbReference>
<evidence type="ECO:0000313" key="2">
    <source>
        <dbReference type="Proteomes" id="UP001165960"/>
    </source>
</evidence>
<gene>
    <name evidence="1" type="ORF">DSO57_1031429</name>
</gene>
<reference evidence="1" key="1">
    <citation type="submission" date="2022-04" db="EMBL/GenBank/DDBJ databases">
        <title>Genome of the entomopathogenic fungus Entomophthora muscae.</title>
        <authorList>
            <person name="Elya C."/>
            <person name="Lovett B.R."/>
            <person name="Lee E."/>
            <person name="Macias A.M."/>
            <person name="Hajek A.E."/>
            <person name="De Bivort B.L."/>
            <person name="Kasson M.T."/>
            <person name="De Fine Licht H.H."/>
            <person name="Stajich J.E."/>
        </authorList>
    </citation>
    <scope>NUCLEOTIDE SEQUENCE</scope>
    <source>
        <strain evidence="1">Berkeley</strain>
    </source>
</reference>
<keyword evidence="2" id="KW-1185">Reference proteome</keyword>
<sequence>MLRQPEPAYFDPRRSLETAAIHFQNSEVDKTQYPLLYVFWDSCLQDANALIMAGDAAESRRFRGTLVRSFLLHMLWPELLSVVFVMILFYYPTYMIWFAWVGFVLFIFALYRVKEFFDTFYYLSNPVTTLFPSPGYYETHPAPPPAYSVDQNAPPTYVSVMTQLPRTTSTC</sequence>
<evidence type="ECO:0000313" key="1">
    <source>
        <dbReference type="EMBL" id="KAJ9079841.1"/>
    </source>
</evidence>